<evidence type="ECO:0008006" key="4">
    <source>
        <dbReference type="Google" id="ProtNLM"/>
    </source>
</evidence>
<name>A0ABW3LJ82_9BACI</name>
<feature type="transmembrane region" description="Helical" evidence="1">
    <location>
        <begin position="116"/>
        <end position="135"/>
    </location>
</feature>
<keyword evidence="1" id="KW-0812">Transmembrane</keyword>
<reference evidence="3" key="1">
    <citation type="journal article" date="2019" name="Int. J. Syst. Evol. Microbiol.">
        <title>The Global Catalogue of Microorganisms (GCM) 10K type strain sequencing project: providing services to taxonomists for standard genome sequencing and annotation.</title>
        <authorList>
            <consortium name="The Broad Institute Genomics Platform"/>
            <consortium name="The Broad Institute Genome Sequencing Center for Infectious Disease"/>
            <person name="Wu L."/>
            <person name="Ma J."/>
        </authorList>
    </citation>
    <scope>NUCLEOTIDE SEQUENCE [LARGE SCALE GENOMIC DNA]</scope>
    <source>
        <strain evidence="3">CCUG 56754</strain>
    </source>
</reference>
<feature type="transmembrane region" description="Helical" evidence="1">
    <location>
        <begin position="7"/>
        <end position="25"/>
    </location>
</feature>
<sequence>MKLQYRLLIVGIVAGLILGGFLKVIERLTGEKVYILLLNVDYIPVLKNWEMQESIEFLLHIVVSSILVFVLYYALDSIKVTHKTSLYIFLNTVIGMALFLPTSLSVKTPSVTDMEAFLYWTSGHVLYGLVVGILITSKNNRGIT</sequence>
<comment type="caution">
    <text evidence="2">The sequence shown here is derived from an EMBL/GenBank/DDBJ whole genome shotgun (WGS) entry which is preliminary data.</text>
</comment>
<organism evidence="2 3">
    <name type="scientific">Virgibacillus byunsanensis</name>
    <dbReference type="NCBI Taxonomy" id="570945"/>
    <lineage>
        <taxon>Bacteria</taxon>
        <taxon>Bacillati</taxon>
        <taxon>Bacillota</taxon>
        <taxon>Bacilli</taxon>
        <taxon>Bacillales</taxon>
        <taxon>Bacillaceae</taxon>
        <taxon>Virgibacillus</taxon>
    </lineage>
</organism>
<gene>
    <name evidence="2" type="ORF">ACFQ3N_00975</name>
</gene>
<evidence type="ECO:0000313" key="3">
    <source>
        <dbReference type="Proteomes" id="UP001597040"/>
    </source>
</evidence>
<accession>A0ABW3LJ82</accession>
<evidence type="ECO:0000256" key="1">
    <source>
        <dbReference type="SAM" id="Phobius"/>
    </source>
</evidence>
<feature type="transmembrane region" description="Helical" evidence="1">
    <location>
        <begin position="87"/>
        <end position="104"/>
    </location>
</feature>
<dbReference type="EMBL" id="JBHTKJ010000001">
    <property type="protein sequence ID" value="MFD1037000.1"/>
    <property type="molecule type" value="Genomic_DNA"/>
</dbReference>
<evidence type="ECO:0000313" key="2">
    <source>
        <dbReference type="EMBL" id="MFD1037000.1"/>
    </source>
</evidence>
<protein>
    <recommendedName>
        <fullName evidence="4">DUF1440 domain-containing protein</fullName>
    </recommendedName>
</protein>
<keyword evidence="1" id="KW-1133">Transmembrane helix</keyword>
<dbReference type="Proteomes" id="UP001597040">
    <property type="component" value="Unassembled WGS sequence"/>
</dbReference>
<feature type="transmembrane region" description="Helical" evidence="1">
    <location>
        <begin position="57"/>
        <end position="75"/>
    </location>
</feature>
<proteinExistence type="predicted"/>
<keyword evidence="3" id="KW-1185">Reference proteome</keyword>
<dbReference type="RefSeq" id="WP_390358683.1">
    <property type="nucleotide sequence ID" value="NZ_JBHTKJ010000001.1"/>
</dbReference>
<keyword evidence="1" id="KW-0472">Membrane</keyword>